<dbReference type="InterPro" id="IPR003653">
    <property type="entry name" value="Peptidase_C48_C"/>
</dbReference>
<dbReference type="PROSITE" id="PS51151">
    <property type="entry name" value="NAC_AB"/>
    <property type="match status" value="1"/>
</dbReference>
<dbReference type="InterPro" id="IPR002715">
    <property type="entry name" value="Nas_poly-pep-assoc_cplx_dom"/>
</dbReference>
<dbReference type="Pfam" id="PF02902">
    <property type="entry name" value="Peptidase_C48"/>
    <property type="match status" value="1"/>
</dbReference>
<dbReference type="GO" id="GO:0008234">
    <property type="term" value="F:cysteine-type peptidase activity"/>
    <property type="evidence" value="ECO:0007669"/>
    <property type="project" value="InterPro"/>
</dbReference>
<dbReference type="InterPro" id="IPR038765">
    <property type="entry name" value="Papain-like_cys_pep_sf"/>
</dbReference>
<dbReference type="PROSITE" id="PS50600">
    <property type="entry name" value="ULP_PROTEASE"/>
    <property type="match status" value="1"/>
</dbReference>
<feature type="region of interest" description="Disordered" evidence="15">
    <location>
        <begin position="267"/>
        <end position="293"/>
    </location>
</feature>
<evidence type="ECO:0000256" key="9">
    <source>
        <dbReference type="ARBA" id="ARBA00022801"/>
    </source>
</evidence>
<dbReference type="GO" id="GO:0015031">
    <property type="term" value="P:protein transport"/>
    <property type="evidence" value="ECO:0007669"/>
    <property type="project" value="UniProtKB-KW"/>
</dbReference>
<evidence type="ECO:0000256" key="13">
    <source>
        <dbReference type="ARBA" id="ARBA00023242"/>
    </source>
</evidence>
<evidence type="ECO:0000256" key="6">
    <source>
        <dbReference type="ARBA" id="ARBA00022448"/>
    </source>
</evidence>
<feature type="region of interest" description="Disordered" evidence="15">
    <location>
        <begin position="377"/>
        <end position="429"/>
    </location>
</feature>
<keyword evidence="19" id="KW-1185">Reference proteome</keyword>
<dbReference type="GO" id="GO:0019783">
    <property type="term" value="F:ubiquitin-like protein peptidase activity"/>
    <property type="evidence" value="ECO:0007669"/>
    <property type="project" value="UniProtKB-ARBA"/>
</dbReference>
<dbReference type="FunFam" id="2.20.70.30:FF:000003">
    <property type="entry name" value="Nascent polypeptide-associated complex subunit beta"/>
    <property type="match status" value="1"/>
</dbReference>
<evidence type="ECO:0000313" key="19">
    <source>
        <dbReference type="Proteomes" id="UP000054107"/>
    </source>
</evidence>
<dbReference type="SUPFAM" id="SSF54001">
    <property type="entry name" value="Cysteine proteinases"/>
    <property type="match status" value="1"/>
</dbReference>
<gene>
    <name evidence="18" type="primary">PARPA_13480.1 scaffold 46870</name>
</gene>
<feature type="domain" description="Ubiquitin-like protease family profile" evidence="16">
    <location>
        <begin position="17"/>
        <end position="179"/>
    </location>
</feature>
<keyword evidence="12 14" id="KW-0804">Transcription</keyword>
<evidence type="ECO:0000256" key="7">
    <source>
        <dbReference type="ARBA" id="ARBA00022490"/>
    </source>
</evidence>
<keyword evidence="6" id="KW-0813">Transport</keyword>
<dbReference type="GO" id="GO:0005634">
    <property type="term" value="C:nucleus"/>
    <property type="evidence" value="ECO:0007669"/>
    <property type="project" value="UniProtKB-SubCell"/>
</dbReference>
<keyword evidence="10" id="KW-0653">Protein transport</keyword>
<dbReference type="Gene3D" id="2.20.70.30">
    <property type="entry name" value="Nascent polypeptide-associated complex domain"/>
    <property type="match status" value="1"/>
</dbReference>
<evidence type="ECO:0000256" key="15">
    <source>
        <dbReference type="SAM" id="MobiDB-lite"/>
    </source>
</evidence>
<feature type="compositionally biased region" description="Basic residues" evidence="15">
    <location>
        <begin position="275"/>
        <end position="284"/>
    </location>
</feature>
<evidence type="ECO:0000256" key="8">
    <source>
        <dbReference type="ARBA" id="ARBA00022670"/>
    </source>
</evidence>
<dbReference type="GO" id="GO:0006508">
    <property type="term" value="P:proteolysis"/>
    <property type="evidence" value="ECO:0007669"/>
    <property type="project" value="UniProtKB-KW"/>
</dbReference>
<comment type="subunit">
    <text evidence="14">Part of the nascent polypeptide-associated complex (NAC).</text>
</comment>
<dbReference type="InterPro" id="IPR039370">
    <property type="entry name" value="BTF3"/>
</dbReference>
<dbReference type="Pfam" id="PF01849">
    <property type="entry name" value="NAC"/>
    <property type="match status" value="1"/>
</dbReference>
<evidence type="ECO:0000256" key="4">
    <source>
        <dbReference type="ARBA" id="ARBA00005296"/>
    </source>
</evidence>
<keyword evidence="7" id="KW-0963">Cytoplasm</keyword>
<dbReference type="CDD" id="cd22055">
    <property type="entry name" value="NAC_BTF3"/>
    <property type="match status" value="1"/>
</dbReference>
<feature type="compositionally biased region" description="Basic and acidic residues" evidence="15">
    <location>
        <begin position="417"/>
        <end position="429"/>
    </location>
</feature>
<evidence type="ECO:0000256" key="11">
    <source>
        <dbReference type="ARBA" id="ARBA00023015"/>
    </source>
</evidence>
<dbReference type="EMBL" id="LN734014">
    <property type="protein sequence ID" value="CEP19168.1"/>
    <property type="molecule type" value="Genomic_DNA"/>
</dbReference>
<keyword evidence="13" id="KW-0539">Nucleus</keyword>
<evidence type="ECO:0000256" key="2">
    <source>
        <dbReference type="ARBA" id="ARBA00004496"/>
    </source>
</evidence>
<comment type="similarity">
    <text evidence="3">Belongs to the peptidase C48 family.</text>
</comment>
<feature type="compositionally biased region" description="Basic and acidic residues" evidence="15">
    <location>
        <begin position="398"/>
        <end position="410"/>
    </location>
</feature>
<dbReference type="Proteomes" id="UP000054107">
    <property type="component" value="Unassembled WGS sequence"/>
</dbReference>
<sequence>MQEEEEEDKLILHYHDVVIRQSDLNTLAPGQWLNDTMIEFHMEFLERTFVPKDAKFLFLRPSIVHLITFAQGDVKQLEPALPPQMDQYEAIFIPVNDGNPHQAYSGTHWSIMVYVRPVNSYYYYDTLKFSNLRDGELSSKRIQPLLKQNKPAQFIPSSTPQQINGSDCGVSVISIIDYTLHQLLKSRDAKDTVEYNKIMILKNKYLSTPKEVRDNINGMIKRLQQRSKTDSSLSSSSSCSSFLTTSTAANNSVKKMNADKLQKLQAQVRIGGKGTPRRKVKKTSNKSGSGDDRKLSAALQKLNVQPIPNVDEVNMFKDDGKVIHFANPRVQAAANANTYAIHGRSTEKELAELIPGILNQLGPDSMAALKKLAESFQQAQGESAAGADDDEIPDLVESFDKAEVEDKAEAATEATTEEAKTEEKKEESA</sequence>
<dbReference type="AlphaFoldDB" id="A0A0B7NV64"/>
<evidence type="ECO:0000259" key="17">
    <source>
        <dbReference type="PROSITE" id="PS51151"/>
    </source>
</evidence>
<dbReference type="STRING" id="35722.A0A0B7NV64"/>
<keyword evidence="9" id="KW-0378">Hydrolase</keyword>
<name>A0A0B7NV64_9FUNG</name>
<dbReference type="GO" id="GO:0005737">
    <property type="term" value="C:cytoplasm"/>
    <property type="evidence" value="ECO:0007669"/>
    <property type="project" value="UniProtKB-SubCell"/>
</dbReference>
<reference evidence="18 19" key="1">
    <citation type="submission" date="2014-09" db="EMBL/GenBank/DDBJ databases">
        <authorList>
            <person name="Ellenberger Sabrina"/>
        </authorList>
    </citation>
    <scope>NUCLEOTIDE SEQUENCE [LARGE SCALE GENOMIC DNA]</scope>
    <source>
        <strain evidence="18 19">CBS 412.66</strain>
    </source>
</reference>
<evidence type="ECO:0000256" key="12">
    <source>
        <dbReference type="ARBA" id="ARBA00023163"/>
    </source>
</evidence>
<evidence type="ECO:0000259" key="16">
    <source>
        <dbReference type="PROSITE" id="PS50600"/>
    </source>
</evidence>
<accession>A0A0B7NV64</accession>
<evidence type="ECO:0000256" key="14">
    <source>
        <dbReference type="RuleBase" id="RU361272"/>
    </source>
</evidence>
<dbReference type="Gene3D" id="3.40.395.10">
    <property type="entry name" value="Adenoviral Proteinase, Chain A"/>
    <property type="match status" value="1"/>
</dbReference>
<comment type="subcellular location">
    <subcellularLocation>
        <location evidence="2">Cytoplasm</location>
    </subcellularLocation>
    <subcellularLocation>
        <location evidence="1">Nucleus</location>
    </subcellularLocation>
</comment>
<proteinExistence type="inferred from homology"/>
<dbReference type="InterPro" id="IPR038187">
    <property type="entry name" value="NAC_A/B_dom_sf"/>
</dbReference>
<dbReference type="PANTHER" id="PTHR10351">
    <property type="entry name" value="TRANSCRIPTION FACTOR BTF3 FAMILY MEMBER"/>
    <property type="match status" value="1"/>
</dbReference>
<dbReference type="SMART" id="SM01407">
    <property type="entry name" value="NAC"/>
    <property type="match status" value="1"/>
</dbReference>
<evidence type="ECO:0000313" key="18">
    <source>
        <dbReference type="EMBL" id="CEP19168.1"/>
    </source>
</evidence>
<dbReference type="OrthoDB" id="5065855at2759"/>
<keyword evidence="8" id="KW-0645">Protease</keyword>
<keyword evidence="11 14" id="KW-0805">Transcription regulation</keyword>
<evidence type="ECO:0000256" key="3">
    <source>
        <dbReference type="ARBA" id="ARBA00005234"/>
    </source>
</evidence>
<evidence type="ECO:0000256" key="1">
    <source>
        <dbReference type="ARBA" id="ARBA00004123"/>
    </source>
</evidence>
<evidence type="ECO:0000256" key="5">
    <source>
        <dbReference type="ARBA" id="ARBA00022192"/>
    </source>
</evidence>
<evidence type="ECO:0000256" key="10">
    <source>
        <dbReference type="ARBA" id="ARBA00022927"/>
    </source>
</evidence>
<comment type="similarity">
    <text evidence="4 14">Belongs to the NAC-beta family.</text>
</comment>
<feature type="domain" description="NAC-A/B" evidence="17">
    <location>
        <begin position="289"/>
        <end position="354"/>
    </location>
</feature>
<protein>
    <recommendedName>
        <fullName evidence="5 14">Nascent polypeptide-associated complex subunit beta</fullName>
    </recommendedName>
</protein>
<organism evidence="18 19">
    <name type="scientific">Parasitella parasitica</name>
    <dbReference type="NCBI Taxonomy" id="35722"/>
    <lineage>
        <taxon>Eukaryota</taxon>
        <taxon>Fungi</taxon>
        <taxon>Fungi incertae sedis</taxon>
        <taxon>Mucoromycota</taxon>
        <taxon>Mucoromycotina</taxon>
        <taxon>Mucoromycetes</taxon>
        <taxon>Mucorales</taxon>
        <taxon>Mucorineae</taxon>
        <taxon>Mucoraceae</taxon>
        <taxon>Parasitella</taxon>
    </lineage>
</organism>